<comment type="caution">
    <text evidence="1">The sequence shown here is derived from an EMBL/GenBank/DDBJ whole genome shotgun (WGS) entry which is preliminary data.</text>
</comment>
<accession>A0ABY3P7U7</accession>
<dbReference type="InterPro" id="IPR029058">
    <property type="entry name" value="AB_hydrolase_fold"/>
</dbReference>
<dbReference type="SUPFAM" id="SSF53474">
    <property type="entry name" value="alpha/beta-Hydrolases"/>
    <property type="match status" value="1"/>
</dbReference>
<name>A0ABY3P7U7_9ENTR</name>
<sequence>MALRVKQNIFFAALLINLSFLFTGCVYVEPRETASQIAQDAGLTRENVQTDSFLIASWSRIAPTVTSLHVYIEGDGFAWQSRTRPSDDPTPRNPVGLKLAAADTHASVLYLGRPCQFIGPPLPAYCSVRWWTADRFSPQVLKAMDEALSQFTARYPGVTLELTGYSGGGNIAALLAERRGDVRVLRTVAGNLDVNYVNELHHVSAMPDAMSAIDHAGKLKHIPQLHLSGDADETVPPEVARRFVQVTGGTCAHTAVVSGMAHGSDWAAIWPQWLVKGVTVCNRAFN</sequence>
<evidence type="ECO:0000313" key="2">
    <source>
        <dbReference type="Proteomes" id="UP000323910"/>
    </source>
</evidence>
<dbReference type="EMBL" id="VTFR01000001">
    <property type="protein sequence ID" value="TYT35811.1"/>
    <property type="molecule type" value="Genomic_DNA"/>
</dbReference>
<evidence type="ECO:0000313" key="1">
    <source>
        <dbReference type="EMBL" id="TYT35811.1"/>
    </source>
</evidence>
<reference evidence="1 2" key="1">
    <citation type="submission" date="2019-08" db="EMBL/GenBank/DDBJ databases">
        <title>The draft genome of Lelliottia nimipressuralis strain CICC 24156.</title>
        <authorList>
            <person name="Wu W."/>
            <person name="Feng Y."/>
            <person name="Zong Z."/>
        </authorList>
    </citation>
    <scope>NUCLEOTIDE SEQUENCE [LARGE SCALE GENOMIC DNA]</scope>
    <source>
        <strain evidence="1 2">CICC 24156</strain>
    </source>
</reference>
<gene>
    <name evidence="1" type="ORF">FZO59_01615</name>
</gene>
<proteinExistence type="predicted"/>
<keyword evidence="1" id="KW-0378">Hydrolase</keyword>
<protein>
    <submittedName>
        <fullName evidence="1">Alpha/beta hydrolase</fullName>
    </submittedName>
</protein>
<dbReference type="PROSITE" id="PS51257">
    <property type="entry name" value="PROKAR_LIPOPROTEIN"/>
    <property type="match status" value="1"/>
</dbReference>
<dbReference type="Proteomes" id="UP000323910">
    <property type="component" value="Unassembled WGS sequence"/>
</dbReference>
<dbReference type="GO" id="GO:0016787">
    <property type="term" value="F:hydrolase activity"/>
    <property type="evidence" value="ECO:0007669"/>
    <property type="project" value="UniProtKB-KW"/>
</dbReference>
<dbReference type="Gene3D" id="3.40.50.1820">
    <property type="entry name" value="alpha/beta hydrolase"/>
    <property type="match status" value="1"/>
</dbReference>
<keyword evidence="2" id="KW-1185">Reference proteome</keyword>
<organism evidence="1 2">
    <name type="scientific">Lelliottia nimipressuralis</name>
    <dbReference type="NCBI Taxonomy" id="69220"/>
    <lineage>
        <taxon>Bacteria</taxon>
        <taxon>Pseudomonadati</taxon>
        <taxon>Pseudomonadota</taxon>
        <taxon>Gammaproteobacteria</taxon>
        <taxon>Enterobacterales</taxon>
        <taxon>Enterobacteriaceae</taxon>
        <taxon>Lelliottia</taxon>
    </lineage>
</organism>